<evidence type="ECO:0000313" key="2">
    <source>
        <dbReference type="EMBL" id="MCI2285955.1"/>
    </source>
</evidence>
<sequence>MIGFLTKNKSIRNAVLSLTFALSAYANAGEIEVVFLDDTGVGFNSQESYAPVGGNNATTLGEARKNVLYRAIRMVESQVNIKTNFAINVKFKVLGGDVENFDAITSGPTFIFHNQHNGNPYGILESSRLYPSNLISTLQSTITKSSTISTTMFSLDTPFYLGFDNNSQERSFISTVLHEPVHVMGFAKINCFSSCLPKPISKPSHFTKFVFAQGEPLVAFDELSIDEQEAVASSSDGLLFLGSAATQSKLTKLLTGGVHDGAVELHADGESDGQKISHFSPNVQPTQLMASDGANVQDFGAAAYILCDIGWCRESGQVIDIALDLVGTQFKARPGRLLNVDFVIHNNTNTAVDNIKFETRFPEAITLSDAFLENGECAVLEDTLMSCSVNTIRANESLDVHFTLSGNIGEYQLSGELSSTSFDVDSHGSNNLFDIEFVVQPNTPPSIELGDTMRVNEGETVSISASSYDEDNDDLTHSWVQLSGPKVELSDENTLDLMFIAPEISQDSNLVFKLTVFDGEDEVSSIIDVSVLDLDKENTKQAPNDSGGSFGWVLLSVIGFCCLEKHQPKITILVCCCNSRFVDNYSNLIKKVSL</sequence>
<proteinExistence type="predicted"/>
<evidence type="ECO:0008006" key="4">
    <source>
        <dbReference type="Google" id="ProtNLM"/>
    </source>
</evidence>
<evidence type="ECO:0000313" key="3">
    <source>
        <dbReference type="Proteomes" id="UP001139646"/>
    </source>
</evidence>
<dbReference type="Proteomes" id="UP001139646">
    <property type="component" value="Unassembled WGS sequence"/>
</dbReference>
<feature type="signal peptide" evidence="1">
    <location>
        <begin position="1"/>
        <end position="28"/>
    </location>
</feature>
<dbReference type="RefSeq" id="WP_242289010.1">
    <property type="nucleotide sequence ID" value="NZ_JAKKSL010000007.1"/>
</dbReference>
<protein>
    <recommendedName>
        <fullName evidence="4">DUF11 domain-containing protein</fullName>
    </recommendedName>
</protein>
<comment type="caution">
    <text evidence="2">The sequence shown here is derived from an EMBL/GenBank/DDBJ whole genome shotgun (WGS) entry which is preliminary data.</text>
</comment>
<dbReference type="Pfam" id="PF22352">
    <property type="entry name" value="K319L-like_PKD"/>
    <property type="match status" value="1"/>
</dbReference>
<keyword evidence="1" id="KW-0732">Signal</keyword>
<evidence type="ECO:0000256" key="1">
    <source>
        <dbReference type="SAM" id="SignalP"/>
    </source>
</evidence>
<organism evidence="2 3">
    <name type="scientific">Colwellia maritima</name>
    <dbReference type="NCBI Taxonomy" id="2912588"/>
    <lineage>
        <taxon>Bacteria</taxon>
        <taxon>Pseudomonadati</taxon>
        <taxon>Pseudomonadota</taxon>
        <taxon>Gammaproteobacteria</taxon>
        <taxon>Alteromonadales</taxon>
        <taxon>Colwelliaceae</taxon>
        <taxon>Colwellia</taxon>
    </lineage>
</organism>
<accession>A0ABS9X6T9</accession>
<dbReference type="Gene3D" id="2.60.40.3010">
    <property type="match status" value="1"/>
</dbReference>
<feature type="chain" id="PRO_5046741072" description="DUF11 domain-containing protein" evidence="1">
    <location>
        <begin position="29"/>
        <end position="594"/>
    </location>
</feature>
<keyword evidence="3" id="KW-1185">Reference proteome</keyword>
<dbReference type="EMBL" id="JAKKSL010000007">
    <property type="protein sequence ID" value="MCI2285955.1"/>
    <property type="molecule type" value="Genomic_DNA"/>
</dbReference>
<reference evidence="2" key="1">
    <citation type="submission" date="2022-01" db="EMBL/GenBank/DDBJ databases">
        <title>Colwellia maritima, isolated from seawater.</title>
        <authorList>
            <person name="Kristyanto S."/>
            <person name="Jung J."/>
            <person name="Jeon C.O."/>
        </authorList>
    </citation>
    <scope>NUCLEOTIDE SEQUENCE</scope>
    <source>
        <strain evidence="2">MSW7</strain>
    </source>
</reference>
<name>A0ABS9X6T9_9GAMM</name>
<gene>
    <name evidence="2" type="ORF">L3081_24320</name>
</gene>